<gene>
    <name evidence="5" type="ORF">DCAR_025005</name>
</gene>
<dbReference type="EMBL" id="LNRQ01000007">
    <property type="protein sequence ID" value="KZM87904.1"/>
    <property type="molecule type" value="Genomic_DNA"/>
</dbReference>
<dbReference type="OMA" id="CKAHKIE"/>
<dbReference type="InterPro" id="IPR011990">
    <property type="entry name" value="TPR-like_helical_dom_sf"/>
</dbReference>
<sequence length="336" mass="37540">MMMFRVRKRSFILDSLARSFSTRGGDFVPNYSKDGARSSSTNQEGRRMPPDPIPNRPLRSEKPNHQRKTFNQGRGGADQGTFNQGRGGTGPTRMDSNKAGNAFNSRSPQQPSKPQAANLDFLEKFKLGFDKVENTSPPKIETNNNDQAMELSQPEDADEIFKKMKETGLIPNAVSMLHGLCQDGLVQEAMKLFSLMHEKGTIPEVIIYTAVIEGFCKAHKLDDAKRIFRKMQGNGITPNAITYGVLIQGLIKTKNLDDALQFSVEMLEAGHSPNLATFTGLVDCFCLEKGLEEAQNMIRMLKEKSFFFEDKAVREYLDKKGPFSQLVWDAILGKSC</sequence>
<feature type="region of interest" description="Disordered" evidence="4">
    <location>
        <begin position="22"/>
        <end position="115"/>
    </location>
</feature>
<evidence type="ECO:0000256" key="3">
    <source>
        <dbReference type="PROSITE-ProRule" id="PRU00708"/>
    </source>
</evidence>
<dbReference type="Pfam" id="PF01535">
    <property type="entry name" value="PPR"/>
    <property type="match status" value="3"/>
</dbReference>
<evidence type="ECO:0000256" key="4">
    <source>
        <dbReference type="SAM" id="MobiDB-lite"/>
    </source>
</evidence>
<comment type="similarity">
    <text evidence="1">Belongs to the PPR family. P subfamily.</text>
</comment>
<dbReference type="PROSITE" id="PS51375">
    <property type="entry name" value="PPR"/>
    <property type="match status" value="3"/>
</dbReference>
<keyword evidence="2" id="KW-0677">Repeat</keyword>
<dbReference type="InterPro" id="IPR002885">
    <property type="entry name" value="PPR_rpt"/>
</dbReference>
<protein>
    <recommendedName>
        <fullName evidence="6">Pentacotripeptide-repeat region of PRORP domain-containing protein</fullName>
    </recommendedName>
</protein>
<reference evidence="5" key="1">
    <citation type="journal article" date="2016" name="Nat. Genet.">
        <title>A high-quality carrot genome assembly provides new insights into carotenoid accumulation and asterid genome evolution.</title>
        <authorList>
            <person name="Iorizzo M."/>
            <person name="Ellison S."/>
            <person name="Senalik D."/>
            <person name="Zeng P."/>
            <person name="Satapoomin P."/>
            <person name="Huang J."/>
            <person name="Bowman M."/>
            <person name="Iovene M."/>
            <person name="Sanseverino W."/>
            <person name="Cavagnaro P."/>
            <person name="Yildiz M."/>
            <person name="Macko-Podgorni A."/>
            <person name="Moranska E."/>
            <person name="Grzebelus E."/>
            <person name="Grzebelus D."/>
            <person name="Ashrafi H."/>
            <person name="Zheng Z."/>
            <person name="Cheng S."/>
            <person name="Spooner D."/>
            <person name="Van Deynze A."/>
            <person name="Simon P."/>
        </authorList>
    </citation>
    <scope>NUCLEOTIDE SEQUENCE [LARGE SCALE GENOMIC DNA]</scope>
    <source>
        <tissue evidence="5">Leaf</tissue>
    </source>
</reference>
<dbReference type="AlphaFoldDB" id="A0A164TSK6"/>
<evidence type="ECO:0008006" key="6">
    <source>
        <dbReference type="Google" id="ProtNLM"/>
    </source>
</evidence>
<dbReference type="Gramene" id="KZM87904">
    <property type="protein sequence ID" value="KZM87904"/>
    <property type="gene ID" value="DCAR_025005"/>
</dbReference>
<dbReference type="PANTHER" id="PTHR47941">
    <property type="entry name" value="PENTATRICOPEPTIDE REPEAT-CONTAINING PROTEIN 3, MITOCHONDRIAL"/>
    <property type="match status" value="1"/>
</dbReference>
<feature type="compositionally biased region" description="Polar residues" evidence="4">
    <location>
        <begin position="98"/>
        <end position="115"/>
    </location>
</feature>
<dbReference type="Pfam" id="PF13041">
    <property type="entry name" value="PPR_2"/>
    <property type="match status" value="1"/>
</dbReference>
<feature type="repeat" description="PPR" evidence="3">
    <location>
        <begin position="204"/>
        <end position="238"/>
    </location>
</feature>
<name>A0A164TSK6_DAUCS</name>
<dbReference type="NCBIfam" id="TIGR00756">
    <property type="entry name" value="PPR"/>
    <property type="match status" value="3"/>
</dbReference>
<feature type="repeat" description="PPR" evidence="3">
    <location>
        <begin position="239"/>
        <end position="273"/>
    </location>
</feature>
<feature type="repeat" description="PPR" evidence="3">
    <location>
        <begin position="169"/>
        <end position="203"/>
    </location>
</feature>
<evidence type="ECO:0000313" key="5">
    <source>
        <dbReference type="EMBL" id="KZM87904.1"/>
    </source>
</evidence>
<accession>A0A164TSK6</accession>
<dbReference type="KEGG" id="dcr:108194069"/>
<dbReference type="OrthoDB" id="185373at2759"/>
<evidence type="ECO:0000256" key="2">
    <source>
        <dbReference type="ARBA" id="ARBA00022737"/>
    </source>
</evidence>
<evidence type="ECO:0000256" key="1">
    <source>
        <dbReference type="ARBA" id="ARBA00007626"/>
    </source>
</evidence>
<dbReference type="Gene3D" id="1.25.40.10">
    <property type="entry name" value="Tetratricopeptide repeat domain"/>
    <property type="match status" value="1"/>
</dbReference>
<proteinExistence type="inferred from homology"/>
<comment type="caution">
    <text evidence="5">The sequence shown here is derived from an EMBL/GenBank/DDBJ whole genome shotgun (WGS) entry which is preliminary data.</text>
</comment>
<organism evidence="5">
    <name type="scientific">Daucus carota subsp. sativus</name>
    <name type="common">Carrot</name>
    <dbReference type="NCBI Taxonomy" id="79200"/>
    <lineage>
        <taxon>Eukaryota</taxon>
        <taxon>Viridiplantae</taxon>
        <taxon>Streptophyta</taxon>
        <taxon>Embryophyta</taxon>
        <taxon>Tracheophyta</taxon>
        <taxon>Spermatophyta</taxon>
        <taxon>Magnoliopsida</taxon>
        <taxon>eudicotyledons</taxon>
        <taxon>Gunneridae</taxon>
        <taxon>Pentapetalae</taxon>
        <taxon>asterids</taxon>
        <taxon>campanulids</taxon>
        <taxon>Apiales</taxon>
        <taxon>Apiaceae</taxon>
        <taxon>Apioideae</taxon>
        <taxon>Scandiceae</taxon>
        <taxon>Daucinae</taxon>
        <taxon>Daucus</taxon>
        <taxon>Daucus sect. Daucus</taxon>
    </lineage>
</organism>